<organism evidence="2">
    <name type="scientific">hydrothermal vent metagenome</name>
    <dbReference type="NCBI Taxonomy" id="652676"/>
    <lineage>
        <taxon>unclassified sequences</taxon>
        <taxon>metagenomes</taxon>
        <taxon>ecological metagenomes</taxon>
    </lineage>
</organism>
<dbReference type="SUPFAM" id="SSF53335">
    <property type="entry name" value="S-adenosyl-L-methionine-dependent methyltransferases"/>
    <property type="match status" value="1"/>
</dbReference>
<dbReference type="Gene3D" id="3.40.50.150">
    <property type="entry name" value="Vaccinia Virus protein VP39"/>
    <property type="match status" value="1"/>
</dbReference>
<dbReference type="CDD" id="cd02440">
    <property type="entry name" value="AdoMet_MTases"/>
    <property type="match status" value="1"/>
</dbReference>
<dbReference type="InterPro" id="IPR029063">
    <property type="entry name" value="SAM-dependent_MTases_sf"/>
</dbReference>
<reference evidence="2" key="1">
    <citation type="submission" date="2015-10" db="EMBL/GenBank/DDBJ databases">
        <authorList>
            <person name="Gilbert D.G."/>
        </authorList>
    </citation>
    <scope>NUCLEOTIDE SEQUENCE</scope>
</reference>
<gene>
    <name evidence="2" type="ORF">MGWOODY_XGa1801</name>
</gene>
<dbReference type="Pfam" id="PF13649">
    <property type="entry name" value="Methyltransf_25"/>
    <property type="match status" value="1"/>
</dbReference>
<protein>
    <recommendedName>
        <fullName evidence="1">Methyltransferase domain-containing protein</fullName>
    </recommendedName>
</protein>
<dbReference type="EMBL" id="CZRL01000106">
    <property type="protein sequence ID" value="CUS54811.1"/>
    <property type="molecule type" value="Genomic_DNA"/>
</dbReference>
<feature type="domain" description="Methyltransferase" evidence="1">
    <location>
        <begin position="43"/>
        <end position="134"/>
    </location>
</feature>
<name>A0A160TVL4_9ZZZZ</name>
<evidence type="ECO:0000313" key="2">
    <source>
        <dbReference type="EMBL" id="CUS54811.1"/>
    </source>
</evidence>
<accession>A0A160TVL4</accession>
<proteinExistence type="predicted"/>
<sequence>MMDADRAAYLKKRYRRSQSILNRREQRFVDAMLAQVDGPLEQIIDLPCGHGRFTPQLRRAASQRLVCADLRLEHINALVGAEDAVGTPIETSQVDLYQRLPFADKEFNLVFNFRFFHHIRDDNHRQHVIAELSRISGHYLIVSYYANSAVHALQKRLWRRTGHTRDLPMISTSELHRCFRQHGCEIVEDRAVLPGIHAHHIALMRRT</sequence>
<evidence type="ECO:0000259" key="1">
    <source>
        <dbReference type="Pfam" id="PF13649"/>
    </source>
</evidence>
<dbReference type="InterPro" id="IPR041698">
    <property type="entry name" value="Methyltransf_25"/>
</dbReference>
<dbReference type="AlphaFoldDB" id="A0A160TVL4"/>